<keyword evidence="5" id="KW-0812">Transmembrane</keyword>
<dbReference type="InterPro" id="IPR003423">
    <property type="entry name" value="OMP_efflux"/>
</dbReference>
<dbReference type="GO" id="GO:1990281">
    <property type="term" value="C:efflux pump complex"/>
    <property type="evidence" value="ECO:0007669"/>
    <property type="project" value="TreeGrafter"/>
</dbReference>
<keyword evidence="3" id="KW-0813">Transport</keyword>
<evidence type="ECO:0000256" key="3">
    <source>
        <dbReference type="ARBA" id="ARBA00022448"/>
    </source>
</evidence>
<comment type="caution">
    <text evidence="9">The sequence shown here is derived from an EMBL/GenBank/DDBJ whole genome shotgun (WGS) entry which is preliminary data.</text>
</comment>
<dbReference type="Proteomes" id="UP000279089">
    <property type="component" value="Unassembled WGS sequence"/>
</dbReference>
<keyword evidence="4" id="KW-1134">Transmembrane beta strand</keyword>
<accession>A0A3N4MGD7</accession>
<keyword evidence="10" id="KW-1185">Reference proteome</keyword>
<comment type="similarity">
    <text evidence="2">Belongs to the outer membrane factor (OMF) (TC 1.B.17) family.</text>
</comment>
<dbReference type="OrthoDB" id="654853at2"/>
<dbReference type="AlphaFoldDB" id="A0A3N4MGD7"/>
<evidence type="ECO:0000313" key="10">
    <source>
        <dbReference type="Proteomes" id="UP000279089"/>
    </source>
</evidence>
<protein>
    <submittedName>
        <fullName evidence="9">TolC family protein</fullName>
    </submittedName>
</protein>
<dbReference type="GO" id="GO:0015562">
    <property type="term" value="F:efflux transmembrane transporter activity"/>
    <property type="evidence" value="ECO:0007669"/>
    <property type="project" value="InterPro"/>
</dbReference>
<dbReference type="SUPFAM" id="SSF56954">
    <property type="entry name" value="Outer membrane efflux proteins (OEP)"/>
    <property type="match status" value="1"/>
</dbReference>
<evidence type="ECO:0000256" key="4">
    <source>
        <dbReference type="ARBA" id="ARBA00022452"/>
    </source>
</evidence>
<reference evidence="10" key="1">
    <citation type="submission" date="2018-11" db="EMBL/GenBank/DDBJ databases">
        <title>Chitinophaga lutea sp.nov., isolate from arsenic contaminated soil.</title>
        <authorList>
            <person name="Zong Y."/>
        </authorList>
    </citation>
    <scope>NUCLEOTIDE SEQUENCE [LARGE SCALE GENOMIC DNA]</scope>
    <source>
        <strain evidence="10">YLT18</strain>
    </source>
</reference>
<evidence type="ECO:0000256" key="5">
    <source>
        <dbReference type="ARBA" id="ARBA00022692"/>
    </source>
</evidence>
<dbReference type="Pfam" id="PF02321">
    <property type="entry name" value="OEP"/>
    <property type="match status" value="2"/>
</dbReference>
<feature type="coiled-coil region" evidence="8">
    <location>
        <begin position="358"/>
        <end position="389"/>
    </location>
</feature>
<sequence>MATVLPFMHQKQTMKFFKVLSATGILLAVSLVLKAQHQPLSLREALSTAAAQAPALKVFREETNAAAKYGDLIKNTLVPELTAGYQAGYATYNNITGLTYPGLFLPISGPPSTGNTFDPVPGTVLSALLKWEPLTFGQRQAAAEKAASQYRLAASEYNDELFREQYAIIVTYLDAAYLYSLTRSYQGNIDRTKTGLEQALVLAREGLKPGIDTMQFQSALAQAEMDILTLRRRFFDQTAELIRLTGLSSTPQNIVLSDTAFIRELPGTSGGAETDPAHPALQVAVSRVEVRKASLKEVQREWRPRFDVWANAYARGSGVAADGTVTKSDGWSLSHRNYGAGIQLSFPLLGFTRTNIRKNQYRSLLKAEEARLEQTRLNLRTQLEKAQLAFEQNSEIARKSSVQTEAARFAYEGLRISYESGLVDYTRLMQGQLDLLRAEAAQAGATLQVWRSLLDISVAQGNIETLTDTLK</sequence>
<keyword evidence="7" id="KW-0998">Cell outer membrane</keyword>
<dbReference type="GO" id="GO:0015288">
    <property type="term" value="F:porin activity"/>
    <property type="evidence" value="ECO:0007669"/>
    <property type="project" value="TreeGrafter"/>
</dbReference>
<evidence type="ECO:0000256" key="8">
    <source>
        <dbReference type="SAM" id="Coils"/>
    </source>
</evidence>
<evidence type="ECO:0000256" key="7">
    <source>
        <dbReference type="ARBA" id="ARBA00023237"/>
    </source>
</evidence>
<dbReference type="GO" id="GO:0009279">
    <property type="term" value="C:cell outer membrane"/>
    <property type="evidence" value="ECO:0007669"/>
    <property type="project" value="UniProtKB-SubCell"/>
</dbReference>
<evidence type="ECO:0000313" key="9">
    <source>
        <dbReference type="EMBL" id="RPD43024.1"/>
    </source>
</evidence>
<dbReference type="InterPro" id="IPR051906">
    <property type="entry name" value="TolC-like"/>
</dbReference>
<dbReference type="PANTHER" id="PTHR30026">
    <property type="entry name" value="OUTER MEMBRANE PROTEIN TOLC"/>
    <property type="match status" value="1"/>
</dbReference>
<organism evidence="9 10">
    <name type="scientific">Chitinophaga barathri</name>
    <dbReference type="NCBI Taxonomy" id="1647451"/>
    <lineage>
        <taxon>Bacteria</taxon>
        <taxon>Pseudomonadati</taxon>
        <taxon>Bacteroidota</taxon>
        <taxon>Chitinophagia</taxon>
        <taxon>Chitinophagales</taxon>
        <taxon>Chitinophagaceae</taxon>
        <taxon>Chitinophaga</taxon>
    </lineage>
</organism>
<dbReference type="Gene3D" id="1.20.1600.10">
    <property type="entry name" value="Outer membrane efflux proteins (OEP)"/>
    <property type="match status" value="1"/>
</dbReference>
<name>A0A3N4MGD7_9BACT</name>
<keyword evidence="8" id="KW-0175">Coiled coil</keyword>
<dbReference type="PANTHER" id="PTHR30026:SF20">
    <property type="entry name" value="OUTER MEMBRANE PROTEIN TOLC"/>
    <property type="match status" value="1"/>
</dbReference>
<evidence type="ECO:0000256" key="6">
    <source>
        <dbReference type="ARBA" id="ARBA00023136"/>
    </source>
</evidence>
<keyword evidence="6" id="KW-0472">Membrane</keyword>
<gene>
    <name evidence="9" type="ORF">EG028_01670</name>
</gene>
<comment type="subcellular location">
    <subcellularLocation>
        <location evidence="1">Cell outer membrane</location>
    </subcellularLocation>
</comment>
<evidence type="ECO:0000256" key="1">
    <source>
        <dbReference type="ARBA" id="ARBA00004442"/>
    </source>
</evidence>
<evidence type="ECO:0000256" key="2">
    <source>
        <dbReference type="ARBA" id="ARBA00007613"/>
    </source>
</evidence>
<proteinExistence type="inferred from homology"/>
<dbReference type="EMBL" id="RMBX01000001">
    <property type="protein sequence ID" value="RPD43024.1"/>
    <property type="molecule type" value="Genomic_DNA"/>
</dbReference>